<feature type="binding site" evidence="14">
    <location>
        <position position="288"/>
    </location>
    <ligand>
        <name>Mg(2+)</name>
        <dbReference type="ChEBI" id="CHEBI:18420"/>
    </ligand>
</feature>
<feature type="binding site" evidence="13">
    <location>
        <begin position="509"/>
        <end position="513"/>
    </location>
    <ligand>
        <name>substrate</name>
    </ligand>
</feature>
<feature type="binding site" description="via phosphate group" evidence="14">
    <location>
        <position position="65"/>
    </location>
    <ligand>
        <name>Mg(2+)</name>
        <dbReference type="ChEBI" id="CHEBI:18420"/>
    </ligand>
</feature>
<evidence type="ECO:0000313" key="20">
    <source>
        <dbReference type="Proteomes" id="UP000190831"/>
    </source>
</evidence>
<dbReference type="InterPro" id="IPR005843">
    <property type="entry name" value="A-D-PHexomutase_C"/>
</dbReference>
<dbReference type="InterPro" id="IPR016055">
    <property type="entry name" value="A-D-PHexomutase_a/b/a-I/II/III"/>
</dbReference>
<dbReference type="PIRSF" id="PIRSF016408">
    <property type="entry name" value="PAGM"/>
    <property type="match status" value="1"/>
</dbReference>
<evidence type="ECO:0000256" key="9">
    <source>
        <dbReference type="ARBA" id="ARBA00031926"/>
    </source>
</evidence>
<evidence type="ECO:0000259" key="17">
    <source>
        <dbReference type="Pfam" id="PF21404"/>
    </source>
</evidence>
<dbReference type="GO" id="GO:0000287">
    <property type="term" value="F:magnesium ion binding"/>
    <property type="evidence" value="ECO:0007669"/>
    <property type="project" value="InterPro"/>
</dbReference>
<feature type="binding site" evidence="13">
    <location>
        <begin position="381"/>
        <end position="383"/>
    </location>
    <ligand>
        <name>substrate</name>
    </ligand>
</feature>
<dbReference type="GO" id="GO:0006048">
    <property type="term" value="P:UDP-N-acetylglucosamine biosynthetic process"/>
    <property type="evidence" value="ECO:0007669"/>
    <property type="project" value="UniProtKB-UniRule"/>
</dbReference>
<reference evidence="20" key="1">
    <citation type="submission" date="2016-03" db="EMBL/GenBank/DDBJ databases">
        <authorList>
            <person name="Devillers H."/>
        </authorList>
    </citation>
    <scope>NUCLEOTIDE SEQUENCE [LARGE SCALE GENOMIC DNA]</scope>
</reference>
<accession>A0A1G4MCE2</accession>
<keyword evidence="20" id="KW-1185">Reference proteome</keyword>
<dbReference type="AlphaFoldDB" id="A0A1G4MCE2"/>
<feature type="binding site" evidence="14">
    <location>
        <position position="284"/>
    </location>
    <ligand>
        <name>Mg(2+)</name>
        <dbReference type="ChEBI" id="CHEBI:18420"/>
    </ligand>
</feature>
<evidence type="ECO:0000259" key="15">
    <source>
        <dbReference type="Pfam" id="PF00408"/>
    </source>
</evidence>
<dbReference type="Pfam" id="PF00408">
    <property type="entry name" value="PGM_PMM_IV"/>
    <property type="match status" value="1"/>
</dbReference>
<name>A0A1G4MCE2_LACFM</name>
<dbReference type="PANTHER" id="PTHR45955:SF1">
    <property type="entry name" value="PHOSPHOACETYLGLUCOSAMINE MUTASE"/>
    <property type="match status" value="1"/>
</dbReference>
<gene>
    <name evidence="19" type="ORF">LAFE_0E00760G</name>
</gene>
<dbReference type="InterPro" id="IPR049022">
    <property type="entry name" value="AMG1_III"/>
</dbReference>
<comment type="function">
    <text evidence="11">Catalyzes the conversion of GlcNAc-6-P into GlcNAc-1-P during the synthesis of uridine diphosphate/UDP-GlcNAc, which is a biosynthetic precursor of chitin and also supplies the amino sugars for N-linked oligosaccharides of glycoproteins.</text>
</comment>
<dbReference type="Gene3D" id="3.40.120.10">
    <property type="entry name" value="Alpha-D-Glucose-1,6-Bisphosphate, subunit A, domain 3"/>
    <property type="match status" value="2"/>
</dbReference>
<dbReference type="PROSITE" id="PS00710">
    <property type="entry name" value="PGM_PMM"/>
    <property type="match status" value="1"/>
</dbReference>
<organism evidence="19 20">
    <name type="scientific">Lachancea fermentati</name>
    <name type="common">Zygosaccharomyces fermentati</name>
    <dbReference type="NCBI Taxonomy" id="4955"/>
    <lineage>
        <taxon>Eukaryota</taxon>
        <taxon>Fungi</taxon>
        <taxon>Dikarya</taxon>
        <taxon>Ascomycota</taxon>
        <taxon>Saccharomycotina</taxon>
        <taxon>Saccharomycetes</taxon>
        <taxon>Saccharomycetales</taxon>
        <taxon>Saccharomycetaceae</taxon>
        <taxon>Lachancea</taxon>
    </lineage>
</organism>
<dbReference type="InterPro" id="IPR016657">
    <property type="entry name" value="PAGM"/>
</dbReference>
<protein>
    <recommendedName>
        <fullName evidence="4 11">Phosphoacetylglucosamine mutase</fullName>
        <shortName evidence="11">PAGM</shortName>
        <ecNumber evidence="4 11">5.4.2.3</ecNumber>
    </recommendedName>
    <alternativeName>
        <fullName evidence="10 11">Acetylglucosamine phosphomutase</fullName>
    </alternativeName>
    <alternativeName>
        <fullName evidence="9 11">N-acetylglucosamine-phosphate mutase</fullName>
    </alternativeName>
</protein>
<evidence type="ECO:0000313" key="19">
    <source>
        <dbReference type="EMBL" id="SCW01489.1"/>
    </source>
</evidence>
<evidence type="ECO:0000256" key="11">
    <source>
        <dbReference type="PIRNR" id="PIRNR016408"/>
    </source>
</evidence>
<dbReference type="UniPathway" id="UPA00113">
    <property type="reaction ID" value="UER00530"/>
</dbReference>
<proteinExistence type="inferred from homology"/>
<evidence type="ECO:0000256" key="10">
    <source>
        <dbReference type="ARBA" id="ARBA00032065"/>
    </source>
</evidence>
<evidence type="ECO:0000256" key="12">
    <source>
        <dbReference type="PIRSR" id="PIRSR016408-1"/>
    </source>
</evidence>
<dbReference type="Pfam" id="PF02878">
    <property type="entry name" value="PGM_PMM_I"/>
    <property type="match status" value="1"/>
</dbReference>
<dbReference type="CDD" id="cd03086">
    <property type="entry name" value="PGM3"/>
    <property type="match status" value="1"/>
</dbReference>
<evidence type="ECO:0000256" key="7">
    <source>
        <dbReference type="ARBA" id="ARBA00022842"/>
    </source>
</evidence>
<feature type="binding site" evidence="14">
    <location>
        <position position="286"/>
    </location>
    <ligand>
        <name>Mg(2+)</name>
        <dbReference type="ChEBI" id="CHEBI:18420"/>
    </ligand>
</feature>
<dbReference type="Pfam" id="PF21404">
    <property type="entry name" value="AMG1_III"/>
    <property type="match status" value="1"/>
</dbReference>
<dbReference type="InterPro" id="IPR016066">
    <property type="entry name" value="A-D-PHexomutase_CS"/>
</dbReference>
<evidence type="ECO:0000256" key="4">
    <source>
        <dbReference type="ARBA" id="ARBA00012731"/>
    </source>
</evidence>
<comment type="pathway">
    <text evidence="2 11">Nucleotide-sugar biosynthesis; UDP-N-acetyl-alpha-D-glucosamine biosynthesis; N-acetyl-alpha-D-glucosamine 1-phosphate from alpha-D-glucosamine 6-phosphate (route I): step 2/2.</text>
</comment>
<dbReference type="FunFam" id="3.30.310.50:FF:000003">
    <property type="entry name" value="Phosphoacetylglucosamine mutase"/>
    <property type="match status" value="1"/>
</dbReference>
<dbReference type="SUPFAM" id="SSF53738">
    <property type="entry name" value="Phosphoglucomutase, first 3 domains"/>
    <property type="match status" value="3"/>
</dbReference>
<feature type="domain" description="Phosphoacetylglucosamine mutase AMG1" evidence="17">
    <location>
        <begin position="305"/>
        <end position="448"/>
    </location>
</feature>
<evidence type="ECO:0000256" key="2">
    <source>
        <dbReference type="ARBA" id="ARBA00004865"/>
    </source>
</evidence>
<dbReference type="FunFam" id="3.40.120.10:FF:000013">
    <property type="entry name" value="Phosphoacetylglucosamine mutase"/>
    <property type="match status" value="1"/>
</dbReference>
<evidence type="ECO:0000259" key="16">
    <source>
        <dbReference type="Pfam" id="PF02878"/>
    </source>
</evidence>
<keyword evidence="6 11" id="KW-0479">Metal-binding</keyword>
<dbReference type="InterPro" id="IPR036900">
    <property type="entry name" value="A-D-PHexomutase_C_sf"/>
</dbReference>
<dbReference type="InterPro" id="IPR005844">
    <property type="entry name" value="A-D-PHexomutase_a/b/a-I"/>
</dbReference>
<feature type="binding site" evidence="13">
    <location>
        <position position="518"/>
    </location>
    <ligand>
        <name>substrate</name>
    </ligand>
</feature>
<dbReference type="Proteomes" id="UP000190831">
    <property type="component" value="Chromosome E"/>
</dbReference>
<evidence type="ECO:0000256" key="14">
    <source>
        <dbReference type="PIRSR" id="PIRSR016408-3"/>
    </source>
</evidence>
<comment type="cofactor">
    <cofactor evidence="11 14">
        <name>Mg(2+)</name>
        <dbReference type="ChEBI" id="CHEBI:18420"/>
    </cofactor>
    <text evidence="11 14">Binds 1 Mg(2+) ion per subunit.</text>
</comment>
<dbReference type="EMBL" id="LT598488">
    <property type="protein sequence ID" value="SCW01489.1"/>
    <property type="molecule type" value="Genomic_DNA"/>
</dbReference>
<feature type="domain" description="Phosphoacetylglucosamine mutase AMG1" evidence="18">
    <location>
        <begin position="184"/>
        <end position="291"/>
    </location>
</feature>
<keyword evidence="7 11" id="KW-0460">Magnesium</keyword>
<keyword evidence="5" id="KW-0597">Phosphoprotein</keyword>
<dbReference type="OrthoDB" id="1928at2759"/>
<dbReference type="GO" id="GO:0005975">
    <property type="term" value="P:carbohydrate metabolic process"/>
    <property type="evidence" value="ECO:0007669"/>
    <property type="project" value="InterPro"/>
</dbReference>
<evidence type="ECO:0000256" key="3">
    <source>
        <dbReference type="ARBA" id="ARBA00010231"/>
    </source>
</evidence>
<keyword evidence="8 11" id="KW-0413">Isomerase</keyword>
<dbReference type="OMA" id="WEAYATK"/>
<evidence type="ECO:0000256" key="13">
    <source>
        <dbReference type="PIRSR" id="PIRSR016408-2"/>
    </source>
</evidence>
<dbReference type="PANTHER" id="PTHR45955">
    <property type="entry name" value="PHOSPHOACETYLGLUCOSAMINE MUTASE"/>
    <property type="match status" value="1"/>
</dbReference>
<dbReference type="STRING" id="4955.A0A1G4MCE2"/>
<evidence type="ECO:0000256" key="1">
    <source>
        <dbReference type="ARBA" id="ARBA00000558"/>
    </source>
</evidence>
<evidence type="ECO:0000256" key="8">
    <source>
        <dbReference type="ARBA" id="ARBA00023235"/>
    </source>
</evidence>
<feature type="domain" description="Alpha-D-phosphohexomutase alpha/beta/alpha" evidence="16">
    <location>
        <begin position="56"/>
        <end position="89"/>
    </location>
</feature>
<evidence type="ECO:0000256" key="6">
    <source>
        <dbReference type="ARBA" id="ARBA00022723"/>
    </source>
</evidence>
<evidence type="ECO:0000256" key="5">
    <source>
        <dbReference type="ARBA" id="ARBA00022553"/>
    </source>
</evidence>
<dbReference type="GO" id="GO:0004610">
    <property type="term" value="F:phosphoacetylglucosamine mutase activity"/>
    <property type="evidence" value="ECO:0007669"/>
    <property type="project" value="UniProtKB-UniRule"/>
</dbReference>
<feature type="domain" description="Alpha-D-phosphohexomutase C-terminal" evidence="15">
    <location>
        <begin position="464"/>
        <end position="537"/>
    </location>
</feature>
<comment type="catalytic activity">
    <reaction evidence="1 11">
        <text>N-acetyl-alpha-D-glucosamine 1-phosphate = N-acetyl-D-glucosamine 6-phosphate</text>
        <dbReference type="Rhea" id="RHEA:23804"/>
        <dbReference type="ChEBI" id="CHEBI:57513"/>
        <dbReference type="ChEBI" id="CHEBI:57776"/>
        <dbReference type="EC" id="5.4.2.3"/>
    </reaction>
</comment>
<dbReference type="SUPFAM" id="SSF55957">
    <property type="entry name" value="Phosphoglucomutase, C-terminal domain"/>
    <property type="match status" value="1"/>
</dbReference>
<dbReference type="EC" id="5.4.2.3" evidence="4 11"/>
<sequence>MSKFTITEQQYRKHCKTGFKYSYGTAGFRYKADVLDTVMFTTGILAALRSIYLGGQTIGVMITASHNPPEDNGVKIIDPKGEMLAQSWEAFATDLANAASQGYEELVRATTKLVSQLQLDVCDSGNISVARDSRESGPRLLQALIDGINIFKEVSIVDYGLLTTPQLHFLTWKSNEQKDRKWVELDYYEEFLSSWFEIATLSGVKSLPFSVQIDAANGIGASKIQEMLLNIDFFRSKITLVNSNWQNSQLLNFSCGADYVKTNQRLPNGVQLNPKDNCVCCSFDGDADRVVFYYVDQQGVFHLLDGDKISSLLGKFFQKLLSDAYLENDVKLGIVQTAYANGSSTRYLQETLKIPVSCTSTGVKHLHHEAINSYDIGIYFEANGHGTVIFSDILVEKIDKRIQEKNLADSEARSLRLLKAFTKLINQTVGDAISDMLTVLAILCIMKWGPSDWDHEYIDLPNKLVKVVVPDRTLFTTTNAERQLVTPEGLQSKIDSTVAKYDLGRSFVRASGTEDAVRVYAEAATRQHAESLAKEITALLKS</sequence>
<evidence type="ECO:0000259" key="18">
    <source>
        <dbReference type="Pfam" id="PF21405"/>
    </source>
</evidence>
<dbReference type="Pfam" id="PF21405">
    <property type="entry name" value="AMG1_II"/>
    <property type="match status" value="1"/>
</dbReference>
<dbReference type="Gene3D" id="3.30.310.50">
    <property type="entry name" value="Alpha-D-phosphohexomutase, C-terminal domain"/>
    <property type="match status" value="1"/>
</dbReference>
<dbReference type="InterPro" id="IPR049023">
    <property type="entry name" value="AMG1_II"/>
</dbReference>
<comment type="similarity">
    <text evidence="3 11">Belongs to the phosphohexose mutase family.</text>
</comment>
<feature type="active site" description="Phosphoserine intermediate" evidence="12">
    <location>
        <position position="65"/>
    </location>
</feature>